<name>R7RR61_9CLOT</name>
<keyword evidence="2" id="KW-1185">Reference proteome</keyword>
<dbReference type="eggNOG" id="ENOG5033WD9">
    <property type="taxonomic scope" value="Bacteria"/>
</dbReference>
<dbReference type="Proteomes" id="UP000014923">
    <property type="component" value="Unassembled WGS sequence"/>
</dbReference>
<gene>
    <name evidence="1" type="ORF">TCEL_01707</name>
</gene>
<dbReference type="OrthoDB" id="1957188at2"/>
<dbReference type="AlphaFoldDB" id="R7RR61"/>
<dbReference type="RefSeq" id="WP_018661274.1">
    <property type="nucleotide sequence ID" value="NZ_HF952018.1"/>
</dbReference>
<accession>R7RR61</accession>
<dbReference type="HOGENOM" id="CLU_1884815_0_0_9"/>
<protein>
    <submittedName>
        <fullName evidence="1">Uncharacterized protein</fullName>
    </submittedName>
</protein>
<sequence length="135" mass="15906">MIRAAVENLDLLKRIERILKGRKNLMFYDGRKDGLEENIVFKYFYSSPKNALDFINIDIYEKPIDFIYGSISIIMDYDDIYKECSCDYGKIEAEKTNIRGVEKVRLSLLLNRYGFENIEDAIIFFEGYITNKTLI</sequence>
<comment type="caution">
    <text evidence="1">The sequence shown here is derived from an EMBL/GenBank/DDBJ whole genome shotgun (WGS) entry which is preliminary data.</text>
</comment>
<evidence type="ECO:0000313" key="1">
    <source>
        <dbReference type="EMBL" id="CDF57793.1"/>
    </source>
</evidence>
<evidence type="ECO:0000313" key="2">
    <source>
        <dbReference type="Proteomes" id="UP000014923"/>
    </source>
</evidence>
<proteinExistence type="predicted"/>
<reference evidence="1" key="1">
    <citation type="submission" date="2013-03" db="EMBL/GenBank/DDBJ databases">
        <title>Draft genome sequence of the hydrogen-ethanol-producing anaerobic alkalithermophilic Caloramator celere.</title>
        <authorList>
            <person name="Ciranna A."/>
            <person name="Larjo A."/>
            <person name="Kivisto A."/>
            <person name="Santala V."/>
            <person name="Roos C."/>
            <person name="Karp M."/>
        </authorList>
    </citation>
    <scope>NUCLEOTIDE SEQUENCE [LARGE SCALE GENOMIC DNA]</scope>
    <source>
        <strain evidence="1">DSM 8682</strain>
    </source>
</reference>
<organism evidence="1 2">
    <name type="scientific">Thermobrachium celere DSM 8682</name>
    <dbReference type="NCBI Taxonomy" id="941824"/>
    <lineage>
        <taxon>Bacteria</taxon>
        <taxon>Bacillati</taxon>
        <taxon>Bacillota</taxon>
        <taxon>Clostridia</taxon>
        <taxon>Eubacteriales</taxon>
        <taxon>Clostridiaceae</taxon>
        <taxon>Thermobrachium</taxon>
    </lineage>
</organism>
<dbReference type="EMBL" id="CAVN010000090">
    <property type="protein sequence ID" value="CDF57793.1"/>
    <property type="molecule type" value="Genomic_DNA"/>
</dbReference>